<evidence type="ECO:0000313" key="2">
    <source>
        <dbReference type="EMBL" id="OLQ05442.1"/>
    </source>
</evidence>
<sequence length="906" mass="97943">MEPSDPSESRATSSKKKRKKKGGKGARQKRLRNHVKGVVWADEQEEEQGHEAAWRAQQQQGHVAAPKRVMTAAKSRAINAAINTALPKAVGVATRVIVQEQKRAAESRAEAKKAARKAKAEAKKKAKAEEAARSQRLHDEDQKLRNAPIFHELRHELAAAEAEVDRRRNAPPLRAQAAAEMMLAVDSVTWLRVNIVAIAQSQAWAYHRYRALCPALDTGFILPEVALDGSFAGQCHVDKLHEDSVALDFLPPNPQWIAEVLYLCHAINPQSCRDLCVQIRDDTEIRDPNAWVICSAVRTFRQMTSMDRVTEEEDQPTQQRHETPPQDGGPTQEASPPQSHGTWQEVEAAEELATPMTTGSWELPTTRETRLSGPGEAQGHEVDGGKEAGEDETSPSVKTQTGAGEEEDKTEAKPSVKTQAGETEDKTEVKTEAKPSVKTPQEAMETETEMDQTHSSQHGTQGHEAAQRSGGTEQPKTGSTSATDPATTRAQGLVASSCGHRTRTVTGGDGTGPKTRDGGHDGVTCQPSGDDRVTCPEPKSRSVTPPKTPPPEGHRNFGASLGKTSSQPLSDAEIAALGGRRNRAASRPPAPKAEPKAAEPKAQPKAAEPKAADVTAKAKPKSRPRVTEEESRSPAAWESVTSEMMTDLGYSQAAQDAMQRLSVTSHGRVNACLILTQSIQARHQTDRPLDAWVLSRVDEVPLLISTVHGPCELYPSSWSSRGAADAVTGAVRSVAESPLEAPSRDLHIKGNNAGVEIGSLQKRAQGMWRPRLWPRARDLPWSRCSVENGLPAGMSTKHGAVAAALDRVALEAAGCAAPMEKLKVGTRLSDTCLRKIEGACGTPRHFAPPSRSRNDTHEKKPVMKWRPKVTNGGVPGLELAGDRRARAACARSGFNGLPKAPPRWQF</sequence>
<gene>
    <name evidence="2" type="ORF">AK812_SmicGene11370</name>
</gene>
<keyword evidence="3" id="KW-1185">Reference proteome</keyword>
<feature type="compositionally biased region" description="Polar residues" evidence="1">
    <location>
        <begin position="469"/>
        <end position="490"/>
    </location>
</feature>
<feature type="region of interest" description="Disordered" evidence="1">
    <location>
        <begin position="1"/>
        <end position="66"/>
    </location>
</feature>
<comment type="caution">
    <text evidence="2">The sequence shown here is derived from an EMBL/GenBank/DDBJ whole genome shotgun (WGS) entry which is preliminary data.</text>
</comment>
<feature type="region of interest" description="Disordered" evidence="1">
    <location>
        <begin position="108"/>
        <end position="141"/>
    </location>
</feature>
<feature type="compositionally biased region" description="Basic and acidic residues" evidence="1">
    <location>
        <begin position="378"/>
        <end position="388"/>
    </location>
</feature>
<dbReference type="EMBL" id="LSRX01000185">
    <property type="protein sequence ID" value="OLQ05442.1"/>
    <property type="molecule type" value="Genomic_DNA"/>
</dbReference>
<feature type="compositionally biased region" description="Polar residues" evidence="1">
    <location>
        <begin position="332"/>
        <end position="342"/>
    </location>
</feature>
<dbReference type="Proteomes" id="UP000186817">
    <property type="component" value="Unassembled WGS sequence"/>
</dbReference>
<evidence type="ECO:0000313" key="3">
    <source>
        <dbReference type="Proteomes" id="UP000186817"/>
    </source>
</evidence>
<feature type="region of interest" description="Disordered" evidence="1">
    <location>
        <begin position="305"/>
        <end position="343"/>
    </location>
</feature>
<accession>A0A1Q9EDF4</accession>
<feature type="compositionally biased region" description="Basic and acidic residues" evidence="1">
    <location>
        <begin position="529"/>
        <end position="540"/>
    </location>
</feature>
<feature type="compositionally biased region" description="Basic and acidic residues" evidence="1">
    <location>
        <begin position="423"/>
        <end position="435"/>
    </location>
</feature>
<dbReference type="AlphaFoldDB" id="A0A1Q9EDF4"/>
<feature type="compositionally biased region" description="Basic residues" evidence="1">
    <location>
        <begin position="13"/>
        <end position="35"/>
    </location>
</feature>
<reference evidence="2 3" key="1">
    <citation type="submission" date="2016-02" db="EMBL/GenBank/DDBJ databases">
        <title>Genome analysis of coral dinoflagellate symbionts highlights evolutionary adaptations to a symbiotic lifestyle.</title>
        <authorList>
            <person name="Aranda M."/>
            <person name="Li Y."/>
            <person name="Liew Y.J."/>
            <person name="Baumgarten S."/>
            <person name="Simakov O."/>
            <person name="Wilson M."/>
            <person name="Piel J."/>
            <person name="Ashoor H."/>
            <person name="Bougouffa S."/>
            <person name="Bajic V.B."/>
            <person name="Ryu T."/>
            <person name="Ravasi T."/>
            <person name="Bayer T."/>
            <person name="Micklem G."/>
            <person name="Kim H."/>
            <person name="Bhak J."/>
            <person name="Lajeunesse T.C."/>
            <person name="Voolstra C.R."/>
        </authorList>
    </citation>
    <scope>NUCLEOTIDE SEQUENCE [LARGE SCALE GENOMIC DNA]</scope>
    <source>
        <strain evidence="2 3">CCMP2467</strain>
    </source>
</reference>
<feature type="region of interest" description="Disordered" evidence="1">
    <location>
        <begin position="355"/>
        <end position="640"/>
    </location>
</feature>
<evidence type="ECO:0000256" key="1">
    <source>
        <dbReference type="SAM" id="MobiDB-lite"/>
    </source>
</evidence>
<organism evidence="2 3">
    <name type="scientific">Symbiodinium microadriaticum</name>
    <name type="common">Dinoflagellate</name>
    <name type="synonym">Zooxanthella microadriatica</name>
    <dbReference type="NCBI Taxonomy" id="2951"/>
    <lineage>
        <taxon>Eukaryota</taxon>
        <taxon>Sar</taxon>
        <taxon>Alveolata</taxon>
        <taxon>Dinophyceae</taxon>
        <taxon>Suessiales</taxon>
        <taxon>Symbiodiniaceae</taxon>
        <taxon>Symbiodinium</taxon>
    </lineage>
</organism>
<proteinExistence type="predicted"/>
<protein>
    <submittedName>
        <fullName evidence="2">Uncharacterized protein</fullName>
    </submittedName>
</protein>
<name>A0A1Q9EDF4_SYMMI</name>